<dbReference type="Proteomes" id="UP000320095">
    <property type="component" value="Unassembled WGS sequence"/>
</dbReference>
<gene>
    <name evidence="1" type="ORF">EAH80_01790</name>
</gene>
<evidence type="ECO:0000313" key="1">
    <source>
        <dbReference type="EMBL" id="TPG36700.1"/>
    </source>
</evidence>
<reference evidence="1 2" key="1">
    <citation type="journal article" date="2019" name="Environ. Microbiol.">
        <title>Species interactions and distinct microbial communities in high Arctic permafrost affected cryosols are associated with the CH4 and CO2 gas fluxes.</title>
        <authorList>
            <person name="Altshuler I."/>
            <person name="Hamel J."/>
            <person name="Turney S."/>
            <person name="Magnuson E."/>
            <person name="Levesque R."/>
            <person name="Greer C."/>
            <person name="Whyte L.G."/>
        </authorList>
    </citation>
    <scope>NUCLEOTIDE SEQUENCE [LARGE SCALE GENOMIC DNA]</scope>
    <source>
        <strain evidence="1 2">S5.20</strain>
    </source>
</reference>
<evidence type="ECO:0000313" key="2">
    <source>
        <dbReference type="Proteomes" id="UP000320095"/>
    </source>
</evidence>
<dbReference type="EMBL" id="RCZG01000001">
    <property type="protein sequence ID" value="TPG36700.1"/>
    <property type="molecule type" value="Genomic_DNA"/>
</dbReference>
<protein>
    <submittedName>
        <fullName evidence="1">Uncharacterized protein</fullName>
    </submittedName>
</protein>
<dbReference type="AlphaFoldDB" id="A0A502EJL3"/>
<keyword evidence="2" id="KW-1185">Reference proteome</keyword>
<accession>A0A502EJL3</accession>
<sequence length="82" mass="9699">MWVFPASWFSMPRLGYRSAAGSPGVDLPTLHFLQRWQWRLVQPKATTTYPFDHRERWDRRAFARGRMYAGQRSSANVRSGWP</sequence>
<comment type="caution">
    <text evidence="1">The sequence shown here is derived from an EMBL/GenBank/DDBJ whole genome shotgun (WGS) entry which is preliminary data.</text>
</comment>
<name>A0A502EJL3_9MYCO</name>
<proteinExistence type="predicted"/>
<organism evidence="1 2">
    <name type="scientific">Mycolicibacterium hodleri</name>
    <dbReference type="NCBI Taxonomy" id="49897"/>
    <lineage>
        <taxon>Bacteria</taxon>
        <taxon>Bacillati</taxon>
        <taxon>Actinomycetota</taxon>
        <taxon>Actinomycetes</taxon>
        <taxon>Mycobacteriales</taxon>
        <taxon>Mycobacteriaceae</taxon>
        <taxon>Mycolicibacterium</taxon>
    </lineage>
</organism>